<feature type="transmembrane region" description="Helical" evidence="1">
    <location>
        <begin position="12"/>
        <end position="31"/>
    </location>
</feature>
<dbReference type="EMBL" id="BNJF01000001">
    <property type="protein sequence ID" value="GHO42177.1"/>
    <property type="molecule type" value="Genomic_DNA"/>
</dbReference>
<evidence type="ECO:0000313" key="4">
    <source>
        <dbReference type="Proteomes" id="UP000612362"/>
    </source>
</evidence>
<dbReference type="RefSeq" id="WP_220191754.1">
    <property type="nucleotide sequence ID" value="NZ_BNJF01000001.1"/>
</dbReference>
<dbReference type="AlphaFoldDB" id="A0A8J3MMZ8"/>
<protein>
    <recommendedName>
        <fullName evidence="2">Inner membrane protein YgaP-like transmembrane domain-containing protein</fullName>
    </recommendedName>
</protein>
<evidence type="ECO:0000256" key="1">
    <source>
        <dbReference type="SAM" id="Phobius"/>
    </source>
</evidence>
<proteinExistence type="predicted"/>
<gene>
    <name evidence="3" type="ORF">KSX_03400</name>
</gene>
<keyword evidence="1" id="KW-0812">Transmembrane</keyword>
<keyword evidence="4" id="KW-1185">Reference proteome</keyword>
<evidence type="ECO:0000313" key="3">
    <source>
        <dbReference type="EMBL" id="GHO42177.1"/>
    </source>
</evidence>
<accession>A0A8J3MMZ8</accession>
<organism evidence="3 4">
    <name type="scientific">Ktedonospora formicarum</name>
    <dbReference type="NCBI Taxonomy" id="2778364"/>
    <lineage>
        <taxon>Bacteria</taxon>
        <taxon>Bacillati</taxon>
        <taxon>Chloroflexota</taxon>
        <taxon>Ktedonobacteria</taxon>
        <taxon>Ktedonobacterales</taxon>
        <taxon>Ktedonobacteraceae</taxon>
        <taxon>Ktedonospora</taxon>
    </lineage>
</organism>
<dbReference type="InterPro" id="IPR021309">
    <property type="entry name" value="YgaP-like_TM"/>
</dbReference>
<reference evidence="3" key="1">
    <citation type="submission" date="2020-10" db="EMBL/GenBank/DDBJ databases">
        <title>Taxonomic study of unclassified bacteria belonging to the class Ktedonobacteria.</title>
        <authorList>
            <person name="Yabe S."/>
            <person name="Wang C.M."/>
            <person name="Zheng Y."/>
            <person name="Sakai Y."/>
            <person name="Cavaletti L."/>
            <person name="Monciardini P."/>
            <person name="Donadio S."/>
        </authorList>
    </citation>
    <scope>NUCLEOTIDE SEQUENCE</scope>
    <source>
        <strain evidence="3">SOSP1-1</strain>
    </source>
</reference>
<comment type="caution">
    <text evidence="3">The sequence shown here is derived from an EMBL/GenBank/DDBJ whole genome shotgun (WGS) entry which is preliminary data.</text>
</comment>
<keyword evidence="1" id="KW-1133">Transmembrane helix</keyword>
<feature type="transmembrane region" description="Helical" evidence="1">
    <location>
        <begin position="43"/>
        <end position="69"/>
    </location>
</feature>
<keyword evidence="1" id="KW-0472">Membrane</keyword>
<sequence>MFYVKNVPLFERILRVVLGIGLTASALFVFLQPAHGTVSGWLALALLASALFVAATGFIGWCPACALVGRKLKSKQHAQ</sequence>
<dbReference type="Proteomes" id="UP000612362">
    <property type="component" value="Unassembled WGS sequence"/>
</dbReference>
<dbReference type="Pfam" id="PF11127">
    <property type="entry name" value="YgaP-like_TM"/>
    <property type="match status" value="1"/>
</dbReference>
<evidence type="ECO:0000259" key="2">
    <source>
        <dbReference type="Pfam" id="PF11127"/>
    </source>
</evidence>
<name>A0A8J3MMZ8_9CHLR</name>
<feature type="domain" description="Inner membrane protein YgaP-like transmembrane" evidence="2">
    <location>
        <begin position="5"/>
        <end position="73"/>
    </location>
</feature>